<evidence type="ECO:0000313" key="1">
    <source>
        <dbReference type="EMBL" id="AWM32563.1"/>
    </source>
</evidence>
<name>A0A2Z3GG61_9BACT</name>
<dbReference type="AlphaFoldDB" id="A0A2Z3GG61"/>
<sequence length="94" mass="10256">MVAKCYQLNGLCCVRYLGIYGMAQVGGLVPLSYLRTMKSTRVIALLATSAVLFLTASCSQAPDAEKDPNADAAYKRANRTEMYRKAQASDVTRN</sequence>
<gene>
    <name evidence="1" type="ORF">DDQ68_07040</name>
</gene>
<organism evidence="1 2">
    <name type="scientific">Hymenobacter nivis</name>
    <dbReference type="NCBI Taxonomy" id="1850093"/>
    <lineage>
        <taxon>Bacteria</taxon>
        <taxon>Pseudomonadati</taxon>
        <taxon>Bacteroidota</taxon>
        <taxon>Cytophagia</taxon>
        <taxon>Cytophagales</taxon>
        <taxon>Hymenobacteraceae</taxon>
        <taxon>Hymenobacter</taxon>
    </lineage>
</organism>
<proteinExistence type="predicted"/>
<reference evidence="2" key="1">
    <citation type="submission" date="2018-04" db="EMBL/GenBank/DDBJ databases">
        <title>Complete genome of Antarctic heterotrophic bacterium Hymenobacter nivis.</title>
        <authorList>
            <person name="Terashima M."/>
        </authorList>
    </citation>
    <scope>NUCLEOTIDE SEQUENCE [LARGE SCALE GENOMIC DNA]</scope>
    <source>
        <strain evidence="2">NBRC 111535</strain>
    </source>
</reference>
<protein>
    <submittedName>
        <fullName evidence="1">Uncharacterized protein</fullName>
    </submittedName>
</protein>
<accession>A0A2Z3GG61</accession>
<keyword evidence="2" id="KW-1185">Reference proteome</keyword>
<evidence type="ECO:0000313" key="2">
    <source>
        <dbReference type="Proteomes" id="UP000245999"/>
    </source>
</evidence>
<dbReference type="Proteomes" id="UP000245999">
    <property type="component" value="Chromosome"/>
</dbReference>
<dbReference type="KEGG" id="hnv:DDQ68_07040"/>
<dbReference type="EMBL" id="CP029145">
    <property type="protein sequence ID" value="AWM32563.1"/>
    <property type="molecule type" value="Genomic_DNA"/>
</dbReference>
<dbReference type="OrthoDB" id="886680at2"/>